<proteinExistence type="predicted"/>
<feature type="region of interest" description="Disordered" evidence="1">
    <location>
        <begin position="94"/>
        <end position="123"/>
    </location>
</feature>
<dbReference type="InParanoid" id="B9SH13"/>
<gene>
    <name evidence="2" type="ORF">RCOM_0581000</name>
</gene>
<name>B9SH13_RICCO</name>
<protein>
    <submittedName>
        <fullName evidence="2">Uncharacterized protein</fullName>
    </submittedName>
</protein>
<accession>B9SH13</accession>
<organism evidence="2 3">
    <name type="scientific">Ricinus communis</name>
    <name type="common">Castor bean</name>
    <dbReference type="NCBI Taxonomy" id="3988"/>
    <lineage>
        <taxon>Eukaryota</taxon>
        <taxon>Viridiplantae</taxon>
        <taxon>Streptophyta</taxon>
        <taxon>Embryophyta</taxon>
        <taxon>Tracheophyta</taxon>
        <taxon>Spermatophyta</taxon>
        <taxon>Magnoliopsida</taxon>
        <taxon>eudicotyledons</taxon>
        <taxon>Gunneridae</taxon>
        <taxon>Pentapetalae</taxon>
        <taxon>rosids</taxon>
        <taxon>fabids</taxon>
        <taxon>Malpighiales</taxon>
        <taxon>Euphorbiaceae</taxon>
        <taxon>Acalyphoideae</taxon>
        <taxon>Acalypheae</taxon>
        <taxon>Ricinus</taxon>
    </lineage>
</organism>
<evidence type="ECO:0000313" key="3">
    <source>
        <dbReference type="Proteomes" id="UP000008311"/>
    </source>
</evidence>
<sequence>MLIHIRGRLISQTPTSILSSPPSGKLLENDAIPASKQENKKILNGHALSASIVADNGRATEYIKERVRRYEFGYIVICLISVLRINLDRERPLAVEKRGRKGGGDGGGGGRGGGERENRFEEN</sequence>
<dbReference type="EMBL" id="EQ973956">
    <property type="protein sequence ID" value="EEF37110.1"/>
    <property type="molecule type" value="Genomic_DNA"/>
</dbReference>
<reference evidence="3" key="1">
    <citation type="journal article" date="2010" name="Nat. Biotechnol.">
        <title>Draft genome sequence of the oilseed species Ricinus communis.</title>
        <authorList>
            <person name="Chan A.P."/>
            <person name="Crabtree J."/>
            <person name="Zhao Q."/>
            <person name="Lorenzi H."/>
            <person name="Orvis J."/>
            <person name="Puiu D."/>
            <person name="Melake-Berhan A."/>
            <person name="Jones K.M."/>
            <person name="Redman J."/>
            <person name="Chen G."/>
            <person name="Cahoon E.B."/>
            <person name="Gedil M."/>
            <person name="Stanke M."/>
            <person name="Haas B.J."/>
            <person name="Wortman J.R."/>
            <person name="Fraser-Liggett C.M."/>
            <person name="Ravel J."/>
            <person name="Rabinowicz P.D."/>
        </authorList>
    </citation>
    <scope>NUCLEOTIDE SEQUENCE [LARGE SCALE GENOMIC DNA]</scope>
    <source>
        <strain evidence="3">cv. Hale</strain>
    </source>
</reference>
<dbReference type="Proteomes" id="UP000008311">
    <property type="component" value="Unassembled WGS sequence"/>
</dbReference>
<keyword evidence="3" id="KW-1185">Reference proteome</keyword>
<evidence type="ECO:0000313" key="2">
    <source>
        <dbReference type="EMBL" id="EEF37110.1"/>
    </source>
</evidence>
<dbReference type="AlphaFoldDB" id="B9SH13"/>
<evidence type="ECO:0000256" key="1">
    <source>
        <dbReference type="SAM" id="MobiDB-lite"/>
    </source>
</evidence>
<dbReference type="STRING" id="3988.B9SH13"/>
<feature type="compositionally biased region" description="Basic and acidic residues" evidence="1">
    <location>
        <begin position="113"/>
        <end position="123"/>
    </location>
</feature>